<dbReference type="Proteomes" id="UP000189810">
    <property type="component" value="Chromosome I"/>
</dbReference>
<organism evidence="1 2">
    <name type="scientific">Thermocrinis minervae</name>
    <dbReference type="NCBI Taxonomy" id="381751"/>
    <lineage>
        <taxon>Bacteria</taxon>
        <taxon>Pseudomonadati</taxon>
        <taxon>Aquificota</taxon>
        <taxon>Aquificia</taxon>
        <taxon>Aquificales</taxon>
        <taxon>Aquificaceae</taxon>
        <taxon>Thermocrinis</taxon>
    </lineage>
</organism>
<dbReference type="EMBL" id="LT670846">
    <property type="protein sequence ID" value="SHK15645.1"/>
    <property type="molecule type" value="Genomic_DNA"/>
</dbReference>
<proteinExistence type="predicted"/>
<dbReference type="AlphaFoldDB" id="A0A1M6Q631"/>
<dbReference type="RefSeq" id="WP_079653301.1">
    <property type="nucleotide sequence ID" value="NZ_LT670846.1"/>
</dbReference>
<dbReference type="OrthoDB" id="14966at2"/>
<keyword evidence="2" id="KW-1185">Reference proteome</keyword>
<evidence type="ECO:0000313" key="1">
    <source>
        <dbReference type="EMBL" id="SHK15645.1"/>
    </source>
</evidence>
<evidence type="ECO:0000313" key="2">
    <source>
        <dbReference type="Proteomes" id="UP000189810"/>
    </source>
</evidence>
<accession>A0A1M6Q631</accession>
<name>A0A1M6Q631_9AQUI</name>
<gene>
    <name evidence="1" type="ORF">SAMN05444391_0091</name>
</gene>
<reference evidence="1 2" key="1">
    <citation type="submission" date="2016-11" db="EMBL/GenBank/DDBJ databases">
        <authorList>
            <person name="Jaros S."/>
            <person name="Januszkiewicz K."/>
            <person name="Wedrychowicz H."/>
        </authorList>
    </citation>
    <scope>NUCLEOTIDE SEQUENCE [LARGE SCALE GENOMIC DNA]</scope>
    <source>
        <strain evidence="1 2">DSM 19557</strain>
    </source>
</reference>
<sequence length="154" mass="18236">MSEGFDFGLIFQTKGHKLIKNFKFLGFVDPQNLKLLEDLLKTDLGYMKDPNKRRPFVYVEQGEYLIVFFLTTKKFYKDKDTNIDLGACVKTASECKWIKRNSYLFYDRHRKRITGYRLKSGVFNFIGCGYCKDLDIIDKYIEENCVVSFEDKRV</sequence>
<protein>
    <submittedName>
        <fullName evidence="1">Uncharacterized protein</fullName>
    </submittedName>
</protein>
<dbReference type="STRING" id="381751.SAMN05444391_0091"/>